<evidence type="ECO:0000259" key="3">
    <source>
        <dbReference type="Pfam" id="PF13670"/>
    </source>
</evidence>
<dbReference type="OrthoDB" id="7365433at2"/>
<dbReference type="InterPro" id="IPR025711">
    <property type="entry name" value="PepSY"/>
</dbReference>
<evidence type="ECO:0000256" key="1">
    <source>
        <dbReference type="SAM" id="MobiDB-lite"/>
    </source>
</evidence>
<dbReference type="Proteomes" id="UP000184444">
    <property type="component" value="Unassembled WGS sequence"/>
</dbReference>
<dbReference type="Pfam" id="PF13670">
    <property type="entry name" value="PepSY_2"/>
    <property type="match status" value="1"/>
</dbReference>
<reference evidence="5" key="1">
    <citation type="submission" date="2016-11" db="EMBL/GenBank/DDBJ databases">
        <authorList>
            <person name="Varghese N."/>
            <person name="Submissions S."/>
        </authorList>
    </citation>
    <scope>NUCLEOTIDE SEQUENCE [LARGE SCALE GENOMIC DNA]</scope>
    <source>
        <strain evidence="5">DSM 6637</strain>
    </source>
</reference>
<keyword evidence="2" id="KW-0732">Signal</keyword>
<organism evidence="4 5">
    <name type="scientific">Paracoccus solventivorans</name>
    <dbReference type="NCBI Taxonomy" id="53463"/>
    <lineage>
        <taxon>Bacteria</taxon>
        <taxon>Pseudomonadati</taxon>
        <taxon>Pseudomonadota</taxon>
        <taxon>Alphaproteobacteria</taxon>
        <taxon>Rhodobacterales</taxon>
        <taxon>Paracoccaceae</taxon>
        <taxon>Paracoccus</taxon>
    </lineage>
</organism>
<proteinExistence type="predicted"/>
<feature type="chain" id="PRO_5012093676" description="PepSY domain-containing protein" evidence="2">
    <location>
        <begin position="24"/>
        <end position="151"/>
    </location>
</feature>
<dbReference type="STRING" id="53463.SAMN05444389_11185"/>
<evidence type="ECO:0000313" key="4">
    <source>
        <dbReference type="EMBL" id="SHM51099.1"/>
    </source>
</evidence>
<name>A0A1M7JDL3_9RHOB</name>
<sequence>MKKRILMMAVVAGLVGVGGAAFADDDDCQVPMDRWQPRAAVEQMARTQGWQVDRIKIDDGCYEIRGVNAQGARFKAKLDPQTLEVVEWKRKDRRDVDRDDDDDVRRRDRHRDHRRDAGRDGQPLLPETRAPANPPAGGVFGTGAPPAATVR</sequence>
<gene>
    <name evidence="4" type="ORF">SAMN05444389_11185</name>
</gene>
<feature type="signal peptide" evidence="2">
    <location>
        <begin position="1"/>
        <end position="23"/>
    </location>
</feature>
<keyword evidence="5" id="KW-1185">Reference proteome</keyword>
<dbReference type="EMBL" id="FRCK01000011">
    <property type="protein sequence ID" value="SHM51099.1"/>
    <property type="molecule type" value="Genomic_DNA"/>
</dbReference>
<feature type="domain" description="PepSY" evidence="3">
    <location>
        <begin position="8"/>
        <end position="87"/>
    </location>
</feature>
<dbReference type="RefSeq" id="WP_073068228.1">
    <property type="nucleotide sequence ID" value="NZ_FRCK01000011.1"/>
</dbReference>
<protein>
    <recommendedName>
        <fullName evidence="3">PepSY domain-containing protein</fullName>
    </recommendedName>
</protein>
<feature type="region of interest" description="Disordered" evidence="1">
    <location>
        <begin position="88"/>
        <end position="151"/>
    </location>
</feature>
<evidence type="ECO:0000313" key="5">
    <source>
        <dbReference type="Proteomes" id="UP000184444"/>
    </source>
</evidence>
<accession>A0A1M7JDL3</accession>
<feature type="compositionally biased region" description="Basic and acidic residues" evidence="1">
    <location>
        <begin position="88"/>
        <end position="97"/>
    </location>
</feature>
<dbReference type="AlphaFoldDB" id="A0A1M7JDL3"/>
<evidence type="ECO:0000256" key="2">
    <source>
        <dbReference type="SAM" id="SignalP"/>
    </source>
</evidence>